<dbReference type="InterPro" id="IPR006694">
    <property type="entry name" value="Fatty_acid_hydroxylase"/>
</dbReference>
<dbReference type="AlphaFoldDB" id="A0A814C4D9"/>
<dbReference type="Pfam" id="PF04116">
    <property type="entry name" value="FA_hydroxylase"/>
    <property type="match status" value="1"/>
</dbReference>
<evidence type="ECO:0000313" key="3">
    <source>
        <dbReference type="EMBL" id="CAF0935087.1"/>
    </source>
</evidence>
<evidence type="ECO:0000259" key="2">
    <source>
        <dbReference type="Pfam" id="PF04116"/>
    </source>
</evidence>
<keyword evidence="1" id="KW-1133">Transmembrane helix</keyword>
<sequence length="101" mass="11966">MGHTIDMLWNVHKSHHQFYNPTPFAVIAEDYVDQIVGASPLVFIPALVPINMDLLFFQFAIFFYGYGVYLHWGHEFSYPDAHHPLWHIPVKQYNFEKELMQ</sequence>
<dbReference type="EMBL" id="CAJNOT010000307">
    <property type="protein sequence ID" value="CAF0935087.1"/>
    <property type="molecule type" value="Genomic_DNA"/>
</dbReference>
<gene>
    <name evidence="3" type="ORF">ZHD862_LOCUS9153</name>
</gene>
<dbReference type="GO" id="GO:0005506">
    <property type="term" value="F:iron ion binding"/>
    <property type="evidence" value="ECO:0007669"/>
    <property type="project" value="InterPro"/>
</dbReference>
<keyword evidence="1" id="KW-0472">Membrane</keyword>
<protein>
    <recommendedName>
        <fullName evidence="2">Fatty acid hydroxylase domain-containing protein</fullName>
    </recommendedName>
</protein>
<dbReference type="GO" id="GO:0008610">
    <property type="term" value="P:lipid biosynthetic process"/>
    <property type="evidence" value="ECO:0007669"/>
    <property type="project" value="InterPro"/>
</dbReference>
<evidence type="ECO:0000313" key="4">
    <source>
        <dbReference type="Proteomes" id="UP000663864"/>
    </source>
</evidence>
<dbReference type="Proteomes" id="UP000663864">
    <property type="component" value="Unassembled WGS sequence"/>
</dbReference>
<name>A0A814C4D9_9BILA</name>
<keyword evidence="1" id="KW-0812">Transmembrane</keyword>
<organism evidence="3 4">
    <name type="scientific">Rotaria sordida</name>
    <dbReference type="NCBI Taxonomy" id="392033"/>
    <lineage>
        <taxon>Eukaryota</taxon>
        <taxon>Metazoa</taxon>
        <taxon>Spiralia</taxon>
        <taxon>Gnathifera</taxon>
        <taxon>Rotifera</taxon>
        <taxon>Eurotatoria</taxon>
        <taxon>Bdelloidea</taxon>
        <taxon>Philodinida</taxon>
        <taxon>Philodinidae</taxon>
        <taxon>Rotaria</taxon>
    </lineage>
</organism>
<dbReference type="GO" id="GO:0016491">
    <property type="term" value="F:oxidoreductase activity"/>
    <property type="evidence" value="ECO:0007669"/>
    <property type="project" value="InterPro"/>
</dbReference>
<proteinExistence type="predicted"/>
<reference evidence="3" key="1">
    <citation type="submission" date="2021-02" db="EMBL/GenBank/DDBJ databases">
        <authorList>
            <person name="Nowell W R."/>
        </authorList>
    </citation>
    <scope>NUCLEOTIDE SEQUENCE</scope>
</reference>
<comment type="caution">
    <text evidence="3">The sequence shown here is derived from an EMBL/GenBank/DDBJ whole genome shotgun (WGS) entry which is preliminary data.</text>
</comment>
<feature type="transmembrane region" description="Helical" evidence="1">
    <location>
        <begin position="54"/>
        <end position="72"/>
    </location>
</feature>
<feature type="domain" description="Fatty acid hydroxylase" evidence="2">
    <location>
        <begin position="2"/>
        <end position="95"/>
    </location>
</feature>
<evidence type="ECO:0000256" key="1">
    <source>
        <dbReference type="SAM" id="Phobius"/>
    </source>
</evidence>
<accession>A0A814C4D9</accession>